<keyword evidence="1" id="KW-0001">2Fe-2S</keyword>
<comment type="similarity">
    <text evidence="6">Belongs to the bacterial ring-hydroxylating dioxygenase ferredoxin component family.</text>
</comment>
<protein>
    <recommendedName>
        <fullName evidence="7">Rieske domain-containing protein</fullName>
    </recommendedName>
</protein>
<dbReference type="Proteomes" id="UP000658258">
    <property type="component" value="Unassembled WGS sequence"/>
</dbReference>
<evidence type="ECO:0000259" key="7">
    <source>
        <dbReference type="PROSITE" id="PS51296"/>
    </source>
</evidence>
<dbReference type="RefSeq" id="WP_189628783.1">
    <property type="nucleotide sequence ID" value="NZ_BNAG01000001.1"/>
</dbReference>
<dbReference type="Gene3D" id="2.102.10.10">
    <property type="entry name" value="Rieske [2Fe-2S] iron-sulphur domain"/>
    <property type="match status" value="1"/>
</dbReference>
<keyword evidence="9" id="KW-1185">Reference proteome</keyword>
<name>A0ABQ3I290_9BACT</name>
<dbReference type="CDD" id="cd03467">
    <property type="entry name" value="Rieske"/>
    <property type="match status" value="1"/>
</dbReference>
<dbReference type="InterPro" id="IPR017941">
    <property type="entry name" value="Rieske_2Fe-2S"/>
</dbReference>
<dbReference type="EMBL" id="BNAG01000001">
    <property type="protein sequence ID" value="GHE54810.1"/>
    <property type="molecule type" value="Genomic_DNA"/>
</dbReference>
<evidence type="ECO:0000256" key="5">
    <source>
        <dbReference type="ARBA" id="ARBA00034078"/>
    </source>
</evidence>
<evidence type="ECO:0000256" key="3">
    <source>
        <dbReference type="ARBA" id="ARBA00023004"/>
    </source>
</evidence>
<evidence type="ECO:0000256" key="6">
    <source>
        <dbReference type="ARBA" id="ARBA00038001"/>
    </source>
</evidence>
<sequence length="107" mass="12362">MPSIRVFENTAQLHQAFAHKSIRLLRIGEKKVCLARHGQAFFAFEHLCPHQMHPLSEAQITAFGEVVCPLHAYRFHLQTGSEANQKCRDLKTFEVEIRQEGVFINLY</sequence>
<evidence type="ECO:0000256" key="1">
    <source>
        <dbReference type="ARBA" id="ARBA00022714"/>
    </source>
</evidence>
<evidence type="ECO:0000313" key="8">
    <source>
        <dbReference type="EMBL" id="GHE54810.1"/>
    </source>
</evidence>
<dbReference type="Pfam" id="PF00355">
    <property type="entry name" value="Rieske"/>
    <property type="match status" value="1"/>
</dbReference>
<proteinExistence type="inferred from homology"/>
<comment type="cofactor">
    <cofactor evidence="5">
        <name>[2Fe-2S] cluster</name>
        <dbReference type="ChEBI" id="CHEBI:190135"/>
    </cofactor>
</comment>
<evidence type="ECO:0000256" key="2">
    <source>
        <dbReference type="ARBA" id="ARBA00022723"/>
    </source>
</evidence>
<dbReference type="InterPro" id="IPR036922">
    <property type="entry name" value="Rieske_2Fe-2S_sf"/>
</dbReference>
<dbReference type="PROSITE" id="PS51296">
    <property type="entry name" value="RIESKE"/>
    <property type="match status" value="1"/>
</dbReference>
<dbReference type="PANTHER" id="PTHR21496:SF0">
    <property type="entry name" value="RIESKE DOMAIN-CONTAINING PROTEIN"/>
    <property type="match status" value="1"/>
</dbReference>
<dbReference type="SUPFAM" id="SSF50022">
    <property type="entry name" value="ISP domain"/>
    <property type="match status" value="1"/>
</dbReference>
<reference evidence="9" key="1">
    <citation type="journal article" date="2019" name="Int. J. Syst. Evol. Microbiol.">
        <title>The Global Catalogue of Microorganisms (GCM) 10K type strain sequencing project: providing services to taxonomists for standard genome sequencing and annotation.</title>
        <authorList>
            <consortium name="The Broad Institute Genomics Platform"/>
            <consortium name="The Broad Institute Genome Sequencing Center for Infectious Disease"/>
            <person name="Wu L."/>
            <person name="Ma J."/>
        </authorList>
    </citation>
    <scope>NUCLEOTIDE SEQUENCE [LARGE SCALE GENOMIC DNA]</scope>
    <source>
        <strain evidence="9">CGMCC 1.15111</strain>
    </source>
</reference>
<organism evidence="8 9">
    <name type="scientific">Roseivirga thermotolerans</name>
    <dbReference type="NCBI Taxonomy" id="1758176"/>
    <lineage>
        <taxon>Bacteria</taxon>
        <taxon>Pseudomonadati</taxon>
        <taxon>Bacteroidota</taxon>
        <taxon>Cytophagia</taxon>
        <taxon>Cytophagales</taxon>
        <taxon>Roseivirgaceae</taxon>
        <taxon>Roseivirga</taxon>
    </lineage>
</organism>
<keyword evidence="2" id="KW-0479">Metal-binding</keyword>
<gene>
    <name evidence="8" type="ORF">GCM10011340_06860</name>
</gene>
<evidence type="ECO:0000256" key="4">
    <source>
        <dbReference type="ARBA" id="ARBA00023014"/>
    </source>
</evidence>
<accession>A0ABQ3I290</accession>
<keyword evidence="4" id="KW-0411">Iron-sulfur</keyword>
<dbReference type="PANTHER" id="PTHR21496">
    <property type="entry name" value="FERREDOXIN-RELATED"/>
    <property type="match status" value="1"/>
</dbReference>
<comment type="caution">
    <text evidence="8">The sequence shown here is derived from an EMBL/GenBank/DDBJ whole genome shotgun (WGS) entry which is preliminary data.</text>
</comment>
<keyword evidence="3" id="KW-0408">Iron</keyword>
<evidence type="ECO:0000313" key="9">
    <source>
        <dbReference type="Proteomes" id="UP000658258"/>
    </source>
</evidence>
<feature type="domain" description="Rieske" evidence="7">
    <location>
        <begin position="8"/>
        <end position="104"/>
    </location>
</feature>